<dbReference type="PANTHER" id="PTHR37984:SF7">
    <property type="entry name" value="INTEGRASE CATALYTIC DOMAIN-CONTAINING PROTEIN"/>
    <property type="match status" value="1"/>
</dbReference>
<dbReference type="Gene3D" id="3.10.10.10">
    <property type="entry name" value="HIV Type 1 Reverse Transcriptase, subunit A, domain 1"/>
    <property type="match status" value="1"/>
</dbReference>
<dbReference type="Gene3D" id="3.30.70.270">
    <property type="match status" value="1"/>
</dbReference>
<keyword evidence="2" id="KW-1185">Reference proteome</keyword>
<dbReference type="CDD" id="cd05481">
    <property type="entry name" value="retropepsin_like_LTR_1"/>
    <property type="match status" value="1"/>
</dbReference>
<dbReference type="PROSITE" id="PS50878">
    <property type="entry name" value="RT_POL"/>
    <property type="match status" value="1"/>
</dbReference>
<evidence type="ECO:0000313" key="2">
    <source>
        <dbReference type="Proteomes" id="UP001152795"/>
    </source>
</evidence>
<dbReference type="OrthoDB" id="5988618at2759"/>
<reference evidence="1" key="1">
    <citation type="submission" date="2020-04" db="EMBL/GenBank/DDBJ databases">
        <authorList>
            <person name="Alioto T."/>
            <person name="Alioto T."/>
            <person name="Gomez Garrido J."/>
        </authorList>
    </citation>
    <scope>NUCLEOTIDE SEQUENCE</scope>
    <source>
        <strain evidence="1">A484AB</strain>
    </source>
</reference>
<dbReference type="SUPFAM" id="SSF56672">
    <property type="entry name" value="DNA/RNA polymerases"/>
    <property type="match status" value="1"/>
</dbReference>
<comment type="caution">
    <text evidence="1">The sequence shown here is derived from an EMBL/GenBank/DDBJ whole genome shotgun (WGS) entry which is preliminary data.</text>
</comment>
<protein>
    <submittedName>
        <fullName evidence="1">Uncharacterized protein</fullName>
    </submittedName>
</protein>
<dbReference type="InterPro" id="IPR043502">
    <property type="entry name" value="DNA/RNA_pol_sf"/>
</dbReference>
<dbReference type="InterPro" id="IPR043128">
    <property type="entry name" value="Rev_trsase/Diguanyl_cyclase"/>
</dbReference>
<dbReference type="InterPro" id="IPR000477">
    <property type="entry name" value="RT_dom"/>
</dbReference>
<dbReference type="AlphaFoldDB" id="A0A6S7I9C0"/>
<dbReference type="Pfam" id="PF13650">
    <property type="entry name" value="Asp_protease_2"/>
    <property type="match status" value="1"/>
</dbReference>
<organism evidence="1 2">
    <name type="scientific">Paramuricea clavata</name>
    <name type="common">Red gorgonian</name>
    <name type="synonym">Violescent sea-whip</name>
    <dbReference type="NCBI Taxonomy" id="317549"/>
    <lineage>
        <taxon>Eukaryota</taxon>
        <taxon>Metazoa</taxon>
        <taxon>Cnidaria</taxon>
        <taxon>Anthozoa</taxon>
        <taxon>Octocorallia</taxon>
        <taxon>Malacalcyonacea</taxon>
        <taxon>Plexauridae</taxon>
        <taxon>Paramuricea</taxon>
    </lineage>
</organism>
<gene>
    <name evidence="1" type="ORF">PACLA_8A011801</name>
</gene>
<accession>A0A6S7I9C0</accession>
<dbReference type="CDD" id="cd01647">
    <property type="entry name" value="RT_LTR"/>
    <property type="match status" value="1"/>
</dbReference>
<dbReference type="Proteomes" id="UP001152795">
    <property type="component" value="Unassembled WGS sequence"/>
</dbReference>
<dbReference type="EMBL" id="CACRXK020004441">
    <property type="protein sequence ID" value="CAB4002762.1"/>
    <property type="molecule type" value="Genomic_DNA"/>
</dbReference>
<evidence type="ECO:0000313" key="1">
    <source>
        <dbReference type="EMBL" id="CAB4002762.1"/>
    </source>
</evidence>
<dbReference type="SUPFAM" id="SSF50630">
    <property type="entry name" value="Acid proteases"/>
    <property type="match status" value="1"/>
</dbReference>
<name>A0A6S7I9C0_PARCT</name>
<dbReference type="PANTHER" id="PTHR37984">
    <property type="entry name" value="PROTEIN CBG26694"/>
    <property type="match status" value="1"/>
</dbReference>
<sequence length="630" mass="71595">METFKPPSALNLTGNLRENWRRWIQRFELFLTASGKVKETEKVHCAILLHLIGDEALEIYNTFTFGEGEDRDKLSVLKKKFEDYVNPRKNTVFERYKFWECKQQEGETIDQFITEMKTRAKSCEFGDQTDSMIRDRIVFGVSDIRLKERLLRESSELTLEKAASLCRAAEESAKQLKELRKQNVDPSEPEVHVVKKPTRGESLFDGNRCGTKHAVRSCPAFGKPCHKCKRKKHFARMCQMSRNSSVDEVSENTEEANTRNDPTLELNSLFIGTITSPTTSSAWFVSVGINGTQVRFKIDTGAEANVLPSNVYSSLKISTSLQKTGVVLTSYGNFKVKPEGKVFLRCVVNGQSEMLPFFVVTVQSTPILGLQACEKLNLVKKVNEVAPSPSTKEHIIHDYPEVFEGLGSMDGEYHIVVDKTVTPVIHPPRKVPYSILGKLKEKLSQLEKIGVVQKVDKLTPWVNSLVIVEKRDGSLRLCLDPRDLNKAIQREHHRIHTAEDIATRLSGKNLFSIVDEKDGFWQIHLDEESSHLCTFNTPFGRFRFTRLPFGVCSAPEVFQKKNEALFGDIDGVEVIFDDIIVAARDEKEHDEIMAKLLERAKAENVKFNPEKLQYKVKEVKYMGNIVSESV</sequence>
<dbReference type="Pfam" id="PF00078">
    <property type="entry name" value="RVT_1"/>
    <property type="match status" value="1"/>
</dbReference>
<dbReference type="InterPro" id="IPR021109">
    <property type="entry name" value="Peptidase_aspartic_dom_sf"/>
</dbReference>
<dbReference type="InterPro" id="IPR050951">
    <property type="entry name" value="Retrovirus_Pol_polyprotein"/>
</dbReference>
<dbReference type="Gene3D" id="2.40.70.10">
    <property type="entry name" value="Acid Proteases"/>
    <property type="match status" value="1"/>
</dbReference>
<proteinExistence type="predicted"/>